<evidence type="ECO:0000256" key="1">
    <source>
        <dbReference type="SAM" id="MobiDB-lite"/>
    </source>
</evidence>
<protein>
    <submittedName>
        <fullName evidence="2">Uncharacterized protein</fullName>
    </submittedName>
</protein>
<dbReference type="AlphaFoldDB" id="A0AAD6U1V6"/>
<dbReference type="EMBL" id="JARJCN010000032">
    <property type="protein sequence ID" value="KAJ7086063.1"/>
    <property type="molecule type" value="Genomic_DNA"/>
</dbReference>
<feature type="region of interest" description="Disordered" evidence="1">
    <location>
        <begin position="245"/>
        <end position="270"/>
    </location>
</feature>
<evidence type="ECO:0000313" key="2">
    <source>
        <dbReference type="EMBL" id="KAJ7086063.1"/>
    </source>
</evidence>
<reference evidence="2" key="1">
    <citation type="submission" date="2023-03" db="EMBL/GenBank/DDBJ databases">
        <title>Massive genome expansion in bonnet fungi (Mycena s.s.) driven by repeated elements and novel gene families across ecological guilds.</title>
        <authorList>
            <consortium name="Lawrence Berkeley National Laboratory"/>
            <person name="Harder C.B."/>
            <person name="Miyauchi S."/>
            <person name="Viragh M."/>
            <person name="Kuo A."/>
            <person name="Thoen E."/>
            <person name="Andreopoulos B."/>
            <person name="Lu D."/>
            <person name="Skrede I."/>
            <person name="Drula E."/>
            <person name="Henrissat B."/>
            <person name="Morin E."/>
            <person name="Kohler A."/>
            <person name="Barry K."/>
            <person name="LaButti K."/>
            <person name="Morin E."/>
            <person name="Salamov A."/>
            <person name="Lipzen A."/>
            <person name="Mereny Z."/>
            <person name="Hegedus B."/>
            <person name="Baldrian P."/>
            <person name="Stursova M."/>
            <person name="Weitz H."/>
            <person name="Taylor A."/>
            <person name="Grigoriev I.V."/>
            <person name="Nagy L.G."/>
            <person name="Martin F."/>
            <person name="Kauserud H."/>
        </authorList>
    </citation>
    <scope>NUCLEOTIDE SEQUENCE</scope>
    <source>
        <strain evidence="2">CBHHK173m</strain>
    </source>
</reference>
<comment type="caution">
    <text evidence="2">The sequence shown here is derived from an EMBL/GenBank/DDBJ whole genome shotgun (WGS) entry which is preliminary data.</text>
</comment>
<proteinExistence type="predicted"/>
<organism evidence="2 3">
    <name type="scientific">Mycena belliarum</name>
    <dbReference type="NCBI Taxonomy" id="1033014"/>
    <lineage>
        <taxon>Eukaryota</taxon>
        <taxon>Fungi</taxon>
        <taxon>Dikarya</taxon>
        <taxon>Basidiomycota</taxon>
        <taxon>Agaricomycotina</taxon>
        <taxon>Agaricomycetes</taxon>
        <taxon>Agaricomycetidae</taxon>
        <taxon>Agaricales</taxon>
        <taxon>Marasmiineae</taxon>
        <taxon>Mycenaceae</taxon>
        <taxon>Mycena</taxon>
    </lineage>
</organism>
<gene>
    <name evidence="2" type="ORF">B0H15DRAFT_354990</name>
</gene>
<keyword evidence="3" id="KW-1185">Reference proteome</keyword>
<name>A0AAD6U1V6_9AGAR</name>
<sequence>MTSASTPQDLKVGLTCLSSSIRAVMLSWYGVQKTSCQSSLLRNSVTPLRNYLQTQWTDILGFLQMCYNFGADAVLWQKAVETGSETGPLLEDLAFSSDELVKKCEDLIRQSDSNMECLSSITPQLSELFRASRANTASGLYSYLEKLPRTISFLGRASFSDGLVAIRDTESGLAEIRTSLCMMHQFWIVVSETCHSFMKVDAHVPLELVQQVGETWKQYQQHVVGGKVSIAQSLDALSVEPAPIIRRQPRRRGSSKSDASIPASPSIVPRRMSNLGDGGVLNACWGWRR</sequence>
<evidence type="ECO:0000313" key="3">
    <source>
        <dbReference type="Proteomes" id="UP001222325"/>
    </source>
</evidence>
<dbReference type="Proteomes" id="UP001222325">
    <property type="component" value="Unassembled WGS sequence"/>
</dbReference>
<accession>A0AAD6U1V6</accession>